<evidence type="ECO:0000256" key="1">
    <source>
        <dbReference type="ARBA" id="ARBA00001964"/>
    </source>
</evidence>
<evidence type="ECO:0000256" key="2">
    <source>
        <dbReference type="ARBA" id="ARBA00007131"/>
    </source>
</evidence>
<reference evidence="6" key="1">
    <citation type="journal article" date="2019" name="Int. J. Syst. Evol. Microbiol.">
        <title>The Global Catalogue of Microorganisms (GCM) 10K type strain sequencing project: providing services to taxonomists for standard genome sequencing and annotation.</title>
        <authorList>
            <consortium name="The Broad Institute Genomics Platform"/>
            <consortium name="The Broad Institute Genome Sequencing Center for Infectious Disease"/>
            <person name="Wu L."/>
            <person name="Ma J."/>
        </authorList>
    </citation>
    <scope>NUCLEOTIDE SEQUENCE [LARGE SCALE GENOMIC DNA]</scope>
    <source>
        <strain evidence="6">JCM 17939</strain>
    </source>
</reference>
<dbReference type="Proteomes" id="UP001501442">
    <property type="component" value="Unassembled WGS sequence"/>
</dbReference>
<evidence type="ECO:0000256" key="3">
    <source>
        <dbReference type="ARBA" id="ARBA00023052"/>
    </source>
</evidence>
<dbReference type="PANTHER" id="PTHR47514">
    <property type="entry name" value="TRANSKETOLASE N-TERMINAL SECTION-RELATED"/>
    <property type="match status" value="1"/>
</dbReference>
<organism evidence="5 6">
    <name type="scientific">Actinoallomurus vinaceus</name>
    <dbReference type="NCBI Taxonomy" id="1080074"/>
    <lineage>
        <taxon>Bacteria</taxon>
        <taxon>Bacillati</taxon>
        <taxon>Actinomycetota</taxon>
        <taxon>Actinomycetes</taxon>
        <taxon>Streptosporangiales</taxon>
        <taxon>Thermomonosporaceae</taxon>
        <taxon>Actinoallomurus</taxon>
    </lineage>
</organism>
<dbReference type="InterPro" id="IPR029061">
    <property type="entry name" value="THDP-binding"/>
</dbReference>
<dbReference type="RefSeq" id="WP_345428305.1">
    <property type="nucleotide sequence ID" value="NZ_BAABHK010000001.1"/>
</dbReference>
<comment type="caution">
    <text evidence="5">The sequence shown here is derived from an EMBL/GenBank/DDBJ whole genome shotgun (WGS) entry which is preliminary data.</text>
</comment>
<dbReference type="InterPro" id="IPR005474">
    <property type="entry name" value="Transketolase_N"/>
</dbReference>
<dbReference type="SUPFAM" id="SSF52518">
    <property type="entry name" value="Thiamin diphosphate-binding fold (THDP-binding)"/>
    <property type="match status" value="1"/>
</dbReference>
<dbReference type="Pfam" id="PF00456">
    <property type="entry name" value="Transketolase_N"/>
    <property type="match status" value="1"/>
</dbReference>
<name>A0ABP8U113_9ACTN</name>
<feature type="domain" description="Transketolase N-terminal" evidence="4">
    <location>
        <begin position="22"/>
        <end position="262"/>
    </location>
</feature>
<evidence type="ECO:0000313" key="6">
    <source>
        <dbReference type="Proteomes" id="UP001501442"/>
    </source>
</evidence>
<dbReference type="CDD" id="cd02012">
    <property type="entry name" value="TPP_TK"/>
    <property type="match status" value="1"/>
</dbReference>
<accession>A0ABP8U113</accession>
<proteinExistence type="inferred from homology"/>
<dbReference type="PANTHER" id="PTHR47514:SF1">
    <property type="entry name" value="TRANSKETOLASE N-TERMINAL SECTION-RELATED"/>
    <property type="match status" value="1"/>
</dbReference>
<dbReference type="Gene3D" id="3.40.50.970">
    <property type="match status" value="1"/>
</dbReference>
<comment type="similarity">
    <text evidence="2">Belongs to the transketolase family.</text>
</comment>
<evidence type="ECO:0000313" key="5">
    <source>
        <dbReference type="EMBL" id="GAA4619900.1"/>
    </source>
</evidence>
<protein>
    <submittedName>
        <fullName evidence="5">Transketolase</fullName>
    </submittedName>
</protein>
<keyword evidence="3" id="KW-0786">Thiamine pyrophosphate</keyword>
<keyword evidence="6" id="KW-1185">Reference proteome</keyword>
<comment type="cofactor">
    <cofactor evidence="1">
        <name>thiamine diphosphate</name>
        <dbReference type="ChEBI" id="CHEBI:58937"/>
    </cofactor>
</comment>
<sequence length="284" mass="29946">MGGKGVVAGPAERADAARIARLATRCRLVLLEMIHRAGSGHAGSSLSCVDIISVLKFDQMEWTPDPSAGDVFVLSKGHAAPAWYAALIVDGDLPAEDVGTLRALDSRLQGHPDRTRLDLVDVSTGALGQGLSVAVGRALGKRLHGRDATVYCLLGDGECQEGQVWEAFLYAGAHQVPGLVAIIDHNGSQSDGAVDDILPLRPLPDKLRAFGWQVDEVDGHDHGALRDAFRRRAPDGPSAIIAHTRKGRLGPGRVLLNGSHGDLPSAAEYAAAVDFLETLLEAGE</sequence>
<evidence type="ECO:0000259" key="4">
    <source>
        <dbReference type="Pfam" id="PF00456"/>
    </source>
</evidence>
<dbReference type="EMBL" id="BAABHK010000001">
    <property type="protein sequence ID" value="GAA4619900.1"/>
    <property type="molecule type" value="Genomic_DNA"/>
</dbReference>
<gene>
    <name evidence="5" type="ORF">GCM10023196_001780</name>
</gene>